<feature type="region of interest" description="Disordered" evidence="1">
    <location>
        <begin position="1"/>
        <end position="37"/>
    </location>
</feature>
<dbReference type="EMBL" id="JAIWYP010000005">
    <property type="protein sequence ID" value="KAH3820041.1"/>
    <property type="molecule type" value="Genomic_DNA"/>
</dbReference>
<evidence type="ECO:0000313" key="2">
    <source>
        <dbReference type="EMBL" id="KAH3820041.1"/>
    </source>
</evidence>
<protein>
    <submittedName>
        <fullName evidence="2">Uncharacterized protein</fullName>
    </submittedName>
</protein>
<proteinExistence type="predicted"/>
<accession>A0A9D4JPV9</accession>
<dbReference type="AlphaFoldDB" id="A0A9D4JPV9"/>
<reference evidence="2" key="2">
    <citation type="submission" date="2020-11" db="EMBL/GenBank/DDBJ databases">
        <authorList>
            <person name="McCartney M.A."/>
            <person name="Auch B."/>
            <person name="Kono T."/>
            <person name="Mallez S."/>
            <person name="Becker A."/>
            <person name="Gohl D.M."/>
            <person name="Silverstein K.A.T."/>
            <person name="Koren S."/>
            <person name="Bechman K.B."/>
            <person name="Herman A."/>
            <person name="Abrahante J.E."/>
            <person name="Garbe J."/>
        </authorList>
    </citation>
    <scope>NUCLEOTIDE SEQUENCE</scope>
    <source>
        <strain evidence="2">Duluth1</strain>
        <tissue evidence="2">Whole animal</tissue>
    </source>
</reference>
<reference evidence="2" key="1">
    <citation type="journal article" date="2019" name="bioRxiv">
        <title>The Genome of the Zebra Mussel, Dreissena polymorpha: A Resource for Invasive Species Research.</title>
        <authorList>
            <person name="McCartney M.A."/>
            <person name="Auch B."/>
            <person name="Kono T."/>
            <person name="Mallez S."/>
            <person name="Zhang Y."/>
            <person name="Obille A."/>
            <person name="Becker A."/>
            <person name="Abrahante J.E."/>
            <person name="Garbe J."/>
            <person name="Badalamenti J.P."/>
            <person name="Herman A."/>
            <person name="Mangelson H."/>
            <person name="Liachko I."/>
            <person name="Sullivan S."/>
            <person name="Sone E.D."/>
            <person name="Koren S."/>
            <person name="Silverstein K.A.T."/>
            <person name="Beckman K.B."/>
            <person name="Gohl D.M."/>
        </authorList>
    </citation>
    <scope>NUCLEOTIDE SEQUENCE</scope>
    <source>
        <strain evidence="2">Duluth1</strain>
        <tissue evidence="2">Whole animal</tissue>
    </source>
</reference>
<name>A0A9D4JPV9_DREPO</name>
<keyword evidence="3" id="KW-1185">Reference proteome</keyword>
<gene>
    <name evidence="2" type="ORF">DPMN_121785</name>
</gene>
<evidence type="ECO:0000313" key="3">
    <source>
        <dbReference type="Proteomes" id="UP000828390"/>
    </source>
</evidence>
<sequence>MSSKKNERQLSGSMGGFQRLKRLPSCPALRIGTQRKMNSWTANRRSYTIPPN</sequence>
<dbReference type="Proteomes" id="UP000828390">
    <property type="component" value="Unassembled WGS sequence"/>
</dbReference>
<comment type="caution">
    <text evidence="2">The sequence shown here is derived from an EMBL/GenBank/DDBJ whole genome shotgun (WGS) entry which is preliminary data.</text>
</comment>
<organism evidence="2 3">
    <name type="scientific">Dreissena polymorpha</name>
    <name type="common">Zebra mussel</name>
    <name type="synonym">Mytilus polymorpha</name>
    <dbReference type="NCBI Taxonomy" id="45954"/>
    <lineage>
        <taxon>Eukaryota</taxon>
        <taxon>Metazoa</taxon>
        <taxon>Spiralia</taxon>
        <taxon>Lophotrochozoa</taxon>
        <taxon>Mollusca</taxon>
        <taxon>Bivalvia</taxon>
        <taxon>Autobranchia</taxon>
        <taxon>Heteroconchia</taxon>
        <taxon>Euheterodonta</taxon>
        <taxon>Imparidentia</taxon>
        <taxon>Neoheterodontei</taxon>
        <taxon>Myida</taxon>
        <taxon>Dreissenoidea</taxon>
        <taxon>Dreissenidae</taxon>
        <taxon>Dreissena</taxon>
    </lineage>
</organism>
<evidence type="ECO:0000256" key="1">
    <source>
        <dbReference type="SAM" id="MobiDB-lite"/>
    </source>
</evidence>